<keyword evidence="2" id="KW-1185">Reference proteome</keyword>
<dbReference type="PANTHER" id="PTHR38474">
    <property type="entry name" value="SLR0299 PROTEIN"/>
    <property type="match status" value="1"/>
</dbReference>
<evidence type="ECO:0000313" key="1">
    <source>
        <dbReference type="EMBL" id="MDN3493689.1"/>
    </source>
</evidence>
<dbReference type="Gene3D" id="3.30.559.10">
    <property type="entry name" value="Chloramphenicol acetyltransferase-like domain"/>
    <property type="match status" value="1"/>
</dbReference>
<comment type="caution">
    <text evidence="1">The sequence shown here is derived from an EMBL/GenBank/DDBJ whole genome shotgun (WGS) entry which is preliminary data.</text>
</comment>
<dbReference type="Pfam" id="PF00302">
    <property type="entry name" value="CAT"/>
    <property type="match status" value="1"/>
</dbReference>
<dbReference type="InterPro" id="IPR001707">
    <property type="entry name" value="Cmp_AcTrfase"/>
</dbReference>
<name>A0ABT7ZXY0_9FLAO</name>
<dbReference type="RefSeq" id="WP_290207360.1">
    <property type="nucleotide sequence ID" value="NZ_JASDDK010000005.1"/>
</dbReference>
<organism evidence="1 2">
    <name type="scientific">Winogradskyella bathintestinalis</name>
    <dbReference type="NCBI Taxonomy" id="3035208"/>
    <lineage>
        <taxon>Bacteria</taxon>
        <taxon>Pseudomonadati</taxon>
        <taxon>Bacteroidota</taxon>
        <taxon>Flavobacteriia</taxon>
        <taxon>Flavobacteriales</taxon>
        <taxon>Flavobacteriaceae</taxon>
        <taxon>Winogradskyella</taxon>
    </lineage>
</organism>
<sequence>MKVLDKHNWDRKAHFDFFNTFDDPYFGVTFKVDVTKAYEFSRTNNLSFFVKYLHSTMQAINDVENLRYRINESNDIVVFDTIHASPTILRSNNTFGFTFIDYDEDIFKFQSNYLKEKARVLNSEELFPPKNTLDCVHCSALPWVNFTGHKEPFKGGKDSIPKIAFSKMENLGKKREMQVAISVNHALVDGYHVGLFNEKLQFHLNK</sequence>
<reference evidence="1 2" key="1">
    <citation type="journal article" date="2023" name="Int. J. Syst. Evol. Microbiol.">
        <title>Winogradskyella bathintestinalis sp. nov., isolated from the intestine of the deep-sea loosejaw dragonfish, Malacosteus niger.</title>
        <authorList>
            <person name="Uniacke-Lowe S."/>
            <person name="Johnson C.N."/>
            <person name="Stanton C."/>
            <person name="Hill C."/>
            <person name="Ross P."/>
        </authorList>
    </citation>
    <scope>NUCLEOTIDE SEQUENCE [LARGE SCALE GENOMIC DNA]</scope>
    <source>
        <strain evidence="1 2">APC 3343</strain>
    </source>
</reference>
<evidence type="ECO:0000313" key="2">
    <source>
        <dbReference type="Proteomes" id="UP001231197"/>
    </source>
</evidence>
<proteinExistence type="predicted"/>
<dbReference type="InterPro" id="IPR023213">
    <property type="entry name" value="CAT-like_dom_sf"/>
</dbReference>
<protein>
    <submittedName>
        <fullName evidence="1">CatA-like O-acetyltransferase</fullName>
    </submittedName>
</protein>
<dbReference type="SMART" id="SM01059">
    <property type="entry name" value="CAT"/>
    <property type="match status" value="1"/>
</dbReference>
<gene>
    <name evidence="1" type="ORF">QMA06_13270</name>
</gene>
<dbReference type="EMBL" id="JASDDK010000005">
    <property type="protein sequence ID" value="MDN3493689.1"/>
    <property type="molecule type" value="Genomic_DNA"/>
</dbReference>
<accession>A0ABT7ZXY0</accession>
<dbReference type="SUPFAM" id="SSF52777">
    <property type="entry name" value="CoA-dependent acyltransferases"/>
    <property type="match status" value="1"/>
</dbReference>
<dbReference type="Proteomes" id="UP001231197">
    <property type="component" value="Unassembled WGS sequence"/>
</dbReference>
<dbReference type="PANTHER" id="PTHR38474:SF1">
    <property type="entry name" value="SLR0299 PROTEIN"/>
    <property type="match status" value="1"/>
</dbReference>